<feature type="signal peptide" evidence="1">
    <location>
        <begin position="1"/>
        <end position="17"/>
    </location>
</feature>
<keyword evidence="3" id="KW-1185">Reference proteome</keyword>
<reference evidence="2" key="1">
    <citation type="submission" date="2020-06" db="EMBL/GenBank/DDBJ databases">
        <authorList>
            <consortium name="Plant Systems Biology data submission"/>
        </authorList>
    </citation>
    <scope>NUCLEOTIDE SEQUENCE</scope>
    <source>
        <strain evidence="2">D6</strain>
    </source>
</reference>
<accession>A0A9N8EC49</accession>
<organism evidence="2 3">
    <name type="scientific">Seminavis robusta</name>
    <dbReference type="NCBI Taxonomy" id="568900"/>
    <lineage>
        <taxon>Eukaryota</taxon>
        <taxon>Sar</taxon>
        <taxon>Stramenopiles</taxon>
        <taxon>Ochrophyta</taxon>
        <taxon>Bacillariophyta</taxon>
        <taxon>Bacillariophyceae</taxon>
        <taxon>Bacillariophycidae</taxon>
        <taxon>Naviculales</taxon>
        <taxon>Naviculaceae</taxon>
        <taxon>Seminavis</taxon>
    </lineage>
</organism>
<dbReference type="EMBL" id="CAICTM010000952">
    <property type="protein sequence ID" value="CAB9518691.1"/>
    <property type="molecule type" value="Genomic_DNA"/>
</dbReference>
<feature type="chain" id="PRO_5040463757" evidence="1">
    <location>
        <begin position="18"/>
        <end position="415"/>
    </location>
</feature>
<evidence type="ECO:0000256" key="1">
    <source>
        <dbReference type="SAM" id="SignalP"/>
    </source>
</evidence>
<gene>
    <name evidence="2" type="ORF">SEMRO_954_G224360.1</name>
</gene>
<evidence type="ECO:0000313" key="2">
    <source>
        <dbReference type="EMBL" id="CAB9518691.1"/>
    </source>
</evidence>
<name>A0A9N8EC49_9STRA</name>
<evidence type="ECO:0000313" key="3">
    <source>
        <dbReference type="Proteomes" id="UP001153069"/>
    </source>
</evidence>
<keyword evidence="1" id="KW-0732">Signal</keyword>
<dbReference type="AlphaFoldDB" id="A0A9N8EC49"/>
<protein>
    <submittedName>
        <fullName evidence="2">Uncharacterized protein</fullName>
    </submittedName>
</protein>
<dbReference type="Proteomes" id="UP001153069">
    <property type="component" value="Unassembled WGS sequence"/>
</dbReference>
<comment type="caution">
    <text evidence="2">The sequence shown here is derived from an EMBL/GenBank/DDBJ whole genome shotgun (WGS) entry which is preliminary data.</text>
</comment>
<sequence length="415" mass="42175">MKFSASIVALVASPAMALQGGYLSQMAHTQTSAPTEPAFGGYLDNMANQQYAADVVFSMSDGMEEQATPVDAGEYLTSLHAASSPAGSGPTGYLDNIAHAAPQNNVVFSLSEMANEHSEPAAVGDYLNAMGGGSVMKASSLKASSPAGPAFGGSYLDNMRSGPVFSLSAMVDEHATPAAVGDYLNSMGGGSAMKASALKASSSAGPAFGGSYLDNIAGYAVPAGVTFSMSELFDENSSPVAADEYLTSLKIAAAPVGSGPVGYLDTLRSQAFHTAPRNLPGYLDTLSVSANTVMGGLGPMSYLDNIAGAGFVAAKVEATTEVAMVSAQPVLAAINEMKDNMSRNQEATIGILQEINSSVKQLVDATQAAPVQQVSAPAPTAGDYLSQLSANNNELVHALEQGAPASAGNYLASLR</sequence>
<proteinExistence type="predicted"/>